<gene>
    <name evidence="1" type="ORF">TSOC_014602</name>
</gene>
<evidence type="ECO:0008006" key="3">
    <source>
        <dbReference type="Google" id="ProtNLM"/>
    </source>
</evidence>
<dbReference type="EMBL" id="PGGS01002469">
    <property type="protein sequence ID" value="PNG99616.1"/>
    <property type="molecule type" value="Genomic_DNA"/>
</dbReference>
<dbReference type="AlphaFoldDB" id="A0A2J7ZH78"/>
<feature type="non-terminal residue" evidence="1">
    <location>
        <position position="351"/>
    </location>
</feature>
<dbReference type="PANTHER" id="PTHR42791">
    <property type="entry name" value="GNAT FAMILY ACETYLTRANSFERASE"/>
    <property type="match status" value="1"/>
</dbReference>
<dbReference type="PANTHER" id="PTHR42791:SF1">
    <property type="entry name" value="N-ACETYLTRANSFERASE DOMAIN-CONTAINING PROTEIN"/>
    <property type="match status" value="1"/>
</dbReference>
<protein>
    <recommendedName>
        <fullName evidence="3">N-acetyltransferase domain-containing protein</fullName>
    </recommendedName>
</protein>
<accession>A0A2J7ZH78</accession>
<sequence>MHRSPAALLGAALGSPHAAAAALLLRPQTRLPQPPDPATAHALMSVSSATPAPAPASWALSRLDPGSCPREVADRCQDVISQAFVAEPSTQLYLSDPAAHGLRFWRTMVSEIMRALPGPGLPLYALVAAAGTEAAGLEATPLVAAAGAEAAGAEAAEVGAAPLLAAASSTAATEVAEVAEAAEVVEVAEQGAAEVTEPGSAPPQGVAAAALAYTWHPGLAYGMPLTEAMVRPEAAAAWDECGTLWHALLLDTHDRYGPFQNVDFIGVCPCLASAGLGRRLLDALLRDADARGHASFLAACGRRNRVWYGRHGYELLHEYRCCVAGLAGHSELHFMVRPPLGRGGGGGGGGG</sequence>
<dbReference type="OrthoDB" id="535144at2759"/>
<proteinExistence type="predicted"/>
<comment type="caution">
    <text evidence="1">The sequence shown here is derived from an EMBL/GenBank/DDBJ whole genome shotgun (WGS) entry which is preliminary data.</text>
</comment>
<organism evidence="1 2">
    <name type="scientific">Tetrabaena socialis</name>
    <dbReference type="NCBI Taxonomy" id="47790"/>
    <lineage>
        <taxon>Eukaryota</taxon>
        <taxon>Viridiplantae</taxon>
        <taxon>Chlorophyta</taxon>
        <taxon>core chlorophytes</taxon>
        <taxon>Chlorophyceae</taxon>
        <taxon>CS clade</taxon>
        <taxon>Chlamydomonadales</taxon>
        <taxon>Tetrabaenaceae</taxon>
        <taxon>Tetrabaena</taxon>
    </lineage>
</organism>
<evidence type="ECO:0000313" key="1">
    <source>
        <dbReference type="EMBL" id="PNG99616.1"/>
    </source>
</evidence>
<name>A0A2J7ZH78_9CHLO</name>
<dbReference type="SUPFAM" id="SSF55729">
    <property type="entry name" value="Acyl-CoA N-acyltransferases (Nat)"/>
    <property type="match status" value="1"/>
</dbReference>
<reference evidence="1 2" key="1">
    <citation type="journal article" date="2017" name="Mol. Biol. Evol.">
        <title>The 4-celled Tetrabaena socialis nuclear genome reveals the essential components for genetic control of cell number at the origin of multicellularity in the volvocine lineage.</title>
        <authorList>
            <person name="Featherston J."/>
            <person name="Arakaki Y."/>
            <person name="Hanschen E.R."/>
            <person name="Ferris P.J."/>
            <person name="Michod R.E."/>
            <person name="Olson B.J.S.C."/>
            <person name="Nozaki H."/>
            <person name="Durand P.M."/>
        </authorList>
    </citation>
    <scope>NUCLEOTIDE SEQUENCE [LARGE SCALE GENOMIC DNA]</scope>
    <source>
        <strain evidence="1 2">NIES-571</strain>
    </source>
</reference>
<dbReference type="Gene3D" id="3.40.630.30">
    <property type="match status" value="1"/>
</dbReference>
<dbReference type="InterPro" id="IPR016181">
    <property type="entry name" value="Acyl_CoA_acyltransferase"/>
</dbReference>
<dbReference type="InterPro" id="IPR052523">
    <property type="entry name" value="Trichothecene_AcTrans"/>
</dbReference>
<keyword evidence="2" id="KW-1185">Reference proteome</keyword>
<dbReference type="Proteomes" id="UP000236333">
    <property type="component" value="Unassembled WGS sequence"/>
</dbReference>
<evidence type="ECO:0000313" key="2">
    <source>
        <dbReference type="Proteomes" id="UP000236333"/>
    </source>
</evidence>